<evidence type="ECO:0000256" key="2">
    <source>
        <dbReference type="PIRNR" id="PIRNR000077"/>
    </source>
</evidence>
<evidence type="ECO:0000256" key="3">
    <source>
        <dbReference type="PIRSR" id="PIRSR000077-1"/>
    </source>
</evidence>
<dbReference type="GO" id="GO:0015035">
    <property type="term" value="F:protein-disulfide reductase activity"/>
    <property type="evidence" value="ECO:0007669"/>
    <property type="project" value="InterPro"/>
</dbReference>
<evidence type="ECO:0000256" key="1">
    <source>
        <dbReference type="ARBA" id="ARBA00023157"/>
    </source>
</evidence>
<dbReference type="OMA" id="DFHALWC"/>
<dbReference type="PIRSF" id="PIRSF000077">
    <property type="entry name" value="Thioredoxin"/>
    <property type="match status" value="1"/>
</dbReference>
<dbReference type="InterPro" id="IPR036249">
    <property type="entry name" value="Thioredoxin-like_sf"/>
</dbReference>
<feature type="site" description="Contributes to redox potential value" evidence="3">
    <location>
        <position position="36"/>
    </location>
</feature>
<evidence type="ECO:0000256" key="4">
    <source>
        <dbReference type="PIRSR" id="PIRSR000077-4"/>
    </source>
</evidence>
<dbReference type="STRING" id="1169540.A0A0G4F112"/>
<proteinExistence type="inferred from homology"/>
<accession>A0A0G4F112</accession>
<dbReference type="EMBL" id="CDMY01000357">
    <property type="protein sequence ID" value="CEM05377.1"/>
    <property type="molecule type" value="Genomic_DNA"/>
</dbReference>
<evidence type="ECO:0000313" key="7">
    <source>
        <dbReference type="Proteomes" id="UP000041254"/>
    </source>
</evidence>
<dbReference type="VEuPathDB" id="CryptoDB:Vbra_14236"/>
<protein>
    <recommendedName>
        <fullName evidence="2">Thioredoxin</fullName>
    </recommendedName>
</protein>
<evidence type="ECO:0000313" key="6">
    <source>
        <dbReference type="EMBL" id="CEM05377.1"/>
    </source>
</evidence>
<dbReference type="InParanoid" id="A0A0G4F112"/>
<keyword evidence="1 4" id="KW-1015">Disulfide bond</keyword>
<reference evidence="6 7" key="1">
    <citation type="submission" date="2014-11" db="EMBL/GenBank/DDBJ databases">
        <authorList>
            <person name="Zhu J."/>
            <person name="Qi W."/>
            <person name="Song R."/>
        </authorList>
    </citation>
    <scope>NUCLEOTIDE SEQUENCE [LARGE SCALE GENOMIC DNA]</scope>
</reference>
<dbReference type="OrthoDB" id="2121326at2759"/>
<feature type="domain" description="Thioredoxin" evidence="5">
    <location>
        <begin position="1"/>
        <end position="108"/>
    </location>
</feature>
<evidence type="ECO:0000259" key="5">
    <source>
        <dbReference type="PROSITE" id="PS51352"/>
    </source>
</evidence>
<dbReference type="PANTHER" id="PTHR46115">
    <property type="entry name" value="THIOREDOXIN-LIKE PROTEIN 1"/>
    <property type="match status" value="1"/>
</dbReference>
<dbReference type="Proteomes" id="UP000041254">
    <property type="component" value="Unassembled WGS sequence"/>
</dbReference>
<gene>
    <name evidence="6" type="ORF">Vbra_14236</name>
</gene>
<dbReference type="InterPro" id="IPR005746">
    <property type="entry name" value="Thioredoxin"/>
</dbReference>
<dbReference type="Gene3D" id="3.40.30.10">
    <property type="entry name" value="Glutaredoxin"/>
    <property type="match status" value="1"/>
</dbReference>
<organism evidence="6 7">
    <name type="scientific">Vitrella brassicaformis (strain CCMP3155)</name>
    <dbReference type="NCBI Taxonomy" id="1169540"/>
    <lineage>
        <taxon>Eukaryota</taxon>
        <taxon>Sar</taxon>
        <taxon>Alveolata</taxon>
        <taxon>Colpodellida</taxon>
        <taxon>Vitrellaceae</taxon>
        <taxon>Vitrella</taxon>
    </lineage>
</organism>
<feature type="disulfide bond" description="Redox-active" evidence="4">
    <location>
        <begin position="35"/>
        <end position="38"/>
    </location>
</feature>
<dbReference type="PROSITE" id="PS00194">
    <property type="entry name" value="THIOREDOXIN_1"/>
    <property type="match status" value="1"/>
</dbReference>
<keyword evidence="4" id="KW-0676">Redox-active center</keyword>
<dbReference type="FunFam" id="3.40.30.10:FF:000245">
    <property type="entry name" value="Thioredoxin"/>
    <property type="match status" value="1"/>
</dbReference>
<feature type="active site" description="Nucleophile" evidence="3">
    <location>
        <position position="38"/>
    </location>
</feature>
<dbReference type="CDD" id="cd02947">
    <property type="entry name" value="TRX_family"/>
    <property type="match status" value="1"/>
</dbReference>
<dbReference type="SUPFAM" id="SSF52833">
    <property type="entry name" value="Thioredoxin-like"/>
    <property type="match status" value="1"/>
</dbReference>
<dbReference type="AlphaFoldDB" id="A0A0G4F112"/>
<dbReference type="Pfam" id="PF00085">
    <property type="entry name" value="Thioredoxin"/>
    <property type="match status" value="1"/>
</dbReference>
<comment type="similarity">
    <text evidence="2">Belongs to the thioredoxin family.</text>
</comment>
<dbReference type="PhylomeDB" id="A0A0G4F112"/>
<dbReference type="InterPro" id="IPR013766">
    <property type="entry name" value="Thioredoxin_domain"/>
</dbReference>
<feature type="active site" description="Nucleophile" evidence="3">
    <location>
        <position position="35"/>
    </location>
</feature>
<dbReference type="PROSITE" id="PS51352">
    <property type="entry name" value="THIOREDOXIN_2"/>
    <property type="match status" value="1"/>
</dbReference>
<sequence>MPRVTPIATKEDFEEKVKKAEASKLVVVDFFATWCGPCKYISPKLEAMSDEFMDVLFFKVDVDEVADLAEDLMIQAMPTFQFWKSGEKKTEFSGANEENLRKFIEDNK</sequence>
<feature type="site" description="Deprotonates C-terminal active site Cys" evidence="3">
    <location>
        <position position="29"/>
    </location>
</feature>
<name>A0A0G4F112_VITBC</name>
<dbReference type="PRINTS" id="PR00421">
    <property type="entry name" value="THIOREDOXIN"/>
</dbReference>
<feature type="site" description="Contributes to redox potential value" evidence="3">
    <location>
        <position position="37"/>
    </location>
</feature>
<keyword evidence="7" id="KW-1185">Reference proteome</keyword>
<dbReference type="InterPro" id="IPR017937">
    <property type="entry name" value="Thioredoxin_CS"/>
</dbReference>